<accession>A0A4P6P695</accession>
<evidence type="ECO:0000313" key="2">
    <source>
        <dbReference type="Proteomes" id="UP000290244"/>
    </source>
</evidence>
<organism evidence="1 2">
    <name type="scientific">Litorilituus sediminis</name>
    <dbReference type="NCBI Taxonomy" id="718192"/>
    <lineage>
        <taxon>Bacteria</taxon>
        <taxon>Pseudomonadati</taxon>
        <taxon>Pseudomonadota</taxon>
        <taxon>Gammaproteobacteria</taxon>
        <taxon>Alteromonadales</taxon>
        <taxon>Colwelliaceae</taxon>
        <taxon>Litorilituus</taxon>
    </lineage>
</organism>
<proteinExistence type="predicted"/>
<dbReference type="KEGG" id="lsd:EMK97_15480"/>
<evidence type="ECO:0000313" key="1">
    <source>
        <dbReference type="EMBL" id="QBG37023.1"/>
    </source>
</evidence>
<dbReference type="AlphaFoldDB" id="A0A4P6P695"/>
<reference evidence="1 2" key="1">
    <citation type="submission" date="2018-12" db="EMBL/GenBank/DDBJ databases">
        <title>Complete genome of Litorilituus sediminis.</title>
        <authorList>
            <person name="Liu A."/>
            <person name="Rong J."/>
        </authorList>
    </citation>
    <scope>NUCLEOTIDE SEQUENCE [LARGE SCALE GENOMIC DNA]</scope>
    <source>
        <strain evidence="1 2">JCM 17549</strain>
    </source>
</reference>
<dbReference type="Proteomes" id="UP000290244">
    <property type="component" value="Chromosome"/>
</dbReference>
<gene>
    <name evidence="1" type="ORF">EMK97_15480</name>
</gene>
<protein>
    <submittedName>
        <fullName evidence="1">DUF3261 domain-containing protein</fullName>
    </submittedName>
</protein>
<dbReference type="Pfam" id="PF11659">
    <property type="entry name" value="DUF3261"/>
    <property type="match status" value="1"/>
</dbReference>
<dbReference type="EMBL" id="CP034759">
    <property type="protein sequence ID" value="QBG37023.1"/>
    <property type="molecule type" value="Genomic_DNA"/>
</dbReference>
<dbReference type="PROSITE" id="PS51257">
    <property type="entry name" value="PROKAR_LIPOPROTEIN"/>
    <property type="match status" value="1"/>
</dbReference>
<dbReference type="OrthoDB" id="6228084at2"/>
<name>A0A4P6P695_9GAMM</name>
<dbReference type="RefSeq" id="WP_130603692.1">
    <property type="nucleotide sequence ID" value="NZ_CP034759.1"/>
</dbReference>
<keyword evidence="2" id="KW-1185">Reference proteome</keyword>
<dbReference type="InterPro" id="IPR021675">
    <property type="entry name" value="DUF3261"/>
</dbReference>
<sequence>MKQPRVTSLVNLVQTLSIIVLTALLFSCSVKKVDENKDYGQRVIRFQPVPQALENKLWLEQFDFAFTASHLAHALAQLSNEAMLIQTELTAQGINLAAMTFAGVPLAQVNWQSDSQKVYTDMAAATHFDGQQVIHDLQLINWPTTTVNTALLPGFSFNESFVDGMRIRRFYQDEQVIIIIRYQEQVVSFEQKTIGYRLQIKRLTDTELTAQ</sequence>